<feature type="non-terminal residue" evidence="1">
    <location>
        <position position="91"/>
    </location>
</feature>
<comment type="caution">
    <text evidence="1">The sequence shown here is derived from an EMBL/GenBank/DDBJ whole genome shotgun (WGS) entry which is preliminary data.</text>
</comment>
<dbReference type="AlphaFoldDB" id="A0A2N0RIJ3"/>
<organism evidence="1 2">
    <name type="scientific">Rhizophagus irregularis</name>
    <dbReference type="NCBI Taxonomy" id="588596"/>
    <lineage>
        <taxon>Eukaryota</taxon>
        <taxon>Fungi</taxon>
        <taxon>Fungi incertae sedis</taxon>
        <taxon>Mucoromycota</taxon>
        <taxon>Glomeromycotina</taxon>
        <taxon>Glomeromycetes</taxon>
        <taxon>Glomerales</taxon>
        <taxon>Glomeraceae</taxon>
        <taxon>Rhizophagus</taxon>
    </lineage>
</organism>
<reference evidence="1 2" key="2">
    <citation type="submission" date="2017-10" db="EMBL/GenBank/DDBJ databases">
        <title>Genome analyses suggest a sexual origin of heterokaryosis in a supposedly ancient asexual fungus.</title>
        <authorList>
            <person name="Corradi N."/>
            <person name="Sedzielewska K."/>
            <person name="Noel J."/>
            <person name="Charron P."/>
            <person name="Farinelli L."/>
            <person name="Marton T."/>
            <person name="Kruger M."/>
            <person name="Pelin A."/>
            <person name="Brachmann A."/>
            <person name="Corradi N."/>
        </authorList>
    </citation>
    <scope>NUCLEOTIDE SEQUENCE [LARGE SCALE GENOMIC DNA]</scope>
    <source>
        <strain evidence="1 2">A1</strain>
    </source>
</reference>
<name>A0A2N0RIJ3_9GLOM</name>
<evidence type="ECO:0000313" key="2">
    <source>
        <dbReference type="Proteomes" id="UP000232688"/>
    </source>
</evidence>
<dbReference type="Proteomes" id="UP000232688">
    <property type="component" value="Unassembled WGS sequence"/>
</dbReference>
<evidence type="ECO:0000313" key="1">
    <source>
        <dbReference type="EMBL" id="PKC63122.1"/>
    </source>
</evidence>
<sequence>MLIEIINTLTTNPSENYTNNDEQEDAFEDEGNFNISEPVLTFGLLDEVKSKLYANLKKYYPTLTTETLIPSILDPRFKSLDFAPDEQKIKT</sequence>
<gene>
    <name evidence="1" type="ORF">RhiirA1_423122</name>
</gene>
<accession>A0A2N0RIJ3</accession>
<proteinExistence type="predicted"/>
<reference evidence="1 2" key="1">
    <citation type="submission" date="2017-10" db="EMBL/GenBank/DDBJ databases">
        <title>Extensive intraspecific genome diversity in a model arbuscular mycorrhizal fungus.</title>
        <authorList>
            <person name="Chen E.C.H."/>
            <person name="Morin E."/>
            <person name="Baudet D."/>
            <person name="Noel J."/>
            <person name="Ndikumana S."/>
            <person name="Charron P."/>
            <person name="St-Onge C."/>
            <person name="Giorgi J."/>
            <person name="Grigoriev I.V."/>
            <person name="Roux C."/>
            <person name="Martin F.M."/>
            <person name="Corradi N."/>
        </authorList>
    </citation>
    <scope>NUCLEOTIDE SEQUENCE [LARGE SCALE GENOMIC DNA]</scope>
    <source>
        <strain evidence="1 2">A1</strain>
    </source>
</reference>
<dbReference type="VEuPathDB" id="FungiDB:RhiirFUN_005794"/>
<protein>
    <submittedName>
        <fullName evidence="1">Uncharacterized protein</fullName>
    </submittedName>
</protein>
<dbReference type="VEuPathDB" id="FungiDB:RhiirA1_423122"/>
<dbReference type="EMBL" id="LLXH01000772">
    <property type="protein sequence ID" value="PKC63122.1"/>
    <property type="molecule type" value="Genomic_DNA"/>
</dbReference>